<evidence type="ECO:0000256" key="1">
    <source>
        <dbReference type="ARBA" id="ARBA00023002"/>
    </source>
</evidence>
<dbReference type="InterPro" id="IPR029753">
    <property type="entry name" value="D-isomer_DH_CS"/>
</dbReference>
<protein>
    <submittedName>
        <fullName evidence="6">D-2-hydroxyacid dehydrogenase</fullName>
    </submittedName>
</protein>
<keyword evidence="1 3" id="KW-0560">Oxidoreductase</keyword>
<dbReference type="OrthoDB" id="168224at2157"/>
<sequence length="324" mass="34984">MTDPDVVVLREGTEGLSMESYAEALGERLPEATVALARTPREERDLVPRARVVTGITIEEELLERAERLELFACTFAGTDHVPMDALEDHGVAVTNAGGIHAPGIAEQAIGNVLVFARRLHEGWRRKRNGEWRHFQSFEFTDSTVTIVGLGSIGRAIAQRLEGFEVETIGIRYTPSKGGPTDEVLGFDDDDVHEAFARSDYVVLACPLNDLTRGLVGEQELATLPPNAVVVNAARGGIVDTDALVSALQTEGIRGAALDVTDPEPLPGDHPLWDLENCLITPHTGGHTPKHWDRLADVVARNLAALETGDDLENVVLAPDSSGE</sequence>
<dbReference type="InterPro" id="IPR036291">
    <property type="entry name" value="NAD(P)-bd_dom_sf"/>
</dbReference>
<dbReference type="CDD" id="cd05300">
    <property type="entry name" value="2-Hacid_dh_1"/>
    <property type="match status" value="1"/>
</dbReference>
<dbReference type="Gene3D" id="3.40.50.720">
    <property type="entry name" value="NAD(P)-binding Rossmann-like Domain"/>
    <property type="match status" value="2"/>
</dbReference>
<feature type="domain" description="D-isomer specific 2-hydroxyacid dehydrogenase NAD-binding" evidence="5">
    <location>
        <begin position="111"/>
        <end position="285"/>
    </location>
</feature>
<dbReference type="InterPro" id="IPR006140">
    <property type="entry name" value="D-isomer_DH_NAD-bd"/>
</dbReference>
<evidence type="ECO:0000256" key="2">
    <source>
        <dbReference type="ARBA" id="ARBA00023027"/>
    </source>
</evidence>
<keyword evidence="7" id="KW-1185">Reference proteome</keyword>
<keyword evidence="2" id="KW-0520">NAD</keyword>
<proteinExistence type="inferred from homology"/>
<reference evidence="6 7" key="1">
    <citation type="submission" date="2018-10" db="EMBL/GenBank/DDBJ databases">
        <title>Natrarchaeobius chitinivorans gen. nov., sp. nov., and Natrarchaeobius haloalkaliphilus sp. nov., alkaliphilic, chitin-utilizing haloarchaea from hypersaline alkaline lakes.</title>
        <authorList>
            <person name="Sorokin D.Y."/>
            <person name="Elcheninov A.G."/>
            <person name="Kostrikina N.A."/>
            <person name="Bale N.J."/>
            <person name="Sinninghe Damste J.S."/>
            <person name="Khijniak T.V."/>
            <person name="Kublanov I.V."/>
            <person name="Toshchakov S.V."/>
        </authorList>
    </citation>
    <scope>NUCLEOTIDE SEQUENCE [LARGE SCALE GENOMIC DNA]</scope>
    <source>
        <strain evidence="6 7">AArcht7</strain>
    </source>
</reference>
<dbReference type="GO" id="GO:0030267">
    <property type="term" value="F:glyoxylate reductase (NADPH) activity"/>
    <property type="evidence" value="ECO:0007669"/>
    <property type="project" value="TreeGrafter"/>
</dbReference>
<dbReference type="PANTHER" id="PTHR10996:SF178">
    <property type="entry name" value="2-HYDROXYACID DEHYDROGENASE YGL185C-RELATED"/>
    <property type="match status" value="1"/>
</dbReference>
<accession>A0A3N6MVF4</accession>
<feature type="domain" description="D-isomer specific 2-hydroxyacid dehydrogenase catalytic" evidence="4">
    <location>
        <begin position="51"/>
        <end position="316"/>
    </location>
</feature>
<dbReference type="SUPFAM" id="SSF52283">
    <property type="entry name" value="Formate/glycerate dehydrogenase catalytic domain-like"/>
    <property type="match status" value="1"/>
</dbReference>
<dbReference type="GO" id="GO:0005829">
    <property type="term" value="C:cytosol"/>
    <property type="evidence" value="ECO:0007669"/>
    <property type="project" value="TreeGrafter"/>
</dbReference>
<evidence type="ECO:0000313" key="7">
    <source>
        <dbReference type="Proteomes" id="UP000281431"/>
    </source>
</evidence>
<dbReference type="PROSITE" id="PS00671">
    <property type="entry name" value="D_2_HYDROXYACID_DH_3"/>
    <property type="match status" value="1"/>
</dbReference>
<evidence type="ECO:0000259" key="5">
    <source>
        <dbReference type="Pfam" id="PF02826"/>
    </source>
</evidence>
<evidence type="ECO:0000256" key="3">
    <source>
        <dbReference type="RuleBase" id="RU003719"/>
    </source>
</evidence>
<comment type="similarity">
    <text evidence="3">Belongs to the D-isomer specific 2-hydroxyacid dehydrogenase family.</text>
</comment>
<dbReference type="SUPFAM" id="SSF51735">
    <property type="entry name" value="NAD(P)-binding Rossmann-fold domains"/>
    <property type="match status" value="1"/>
</dbReference>
<gene>
    <name evidence="6" type="ORF">EA472_06460</name>
</gene>
<dbReference type="InterPro" id="IPR050223">
    <property type="entry name" value="D-isomer_2-hydroxyacid_DH"/>
</dbReference>
<dbReference type="Pfam" id="PF02826">
    <property type="entry name" value="2-Hacid_dh_C"/>
    <property type="match status" value="1"/>
</dbReference>
<evidence type="ECO:0000313" key="6">
    <source>
        <dbReference type="EMBL" id="RQH01941.1"/>
    </source>
</evidence>
<comment type="caution">
    <text evidence="6">The sequence shown here is derived from an EMBL/GenBank/DDBJ whole genome shotgun (WGS) entry which is preliminary data.</text>
</comment>
<dbReference type="Pfam" id="PF00389">
    <property type="entry name" value="2-Hacid_dh"/>
    <property type="match status" value="1"/>
</dbReference>
<dbReference type="EMBL" id="REFZ01000003">
    <property type="protein sequence ID" value="RQH01941.1"/>
    <property type="molecule type" value="Genomic_DNA"/>
</dbReference>
<dbReference type="GO" id="GO:0016618">
    <property type="term" value="F:hydroxypyruvate reductase [NAD(P)H] activity"/>
    <property type="evidence" value="ECO:0007669"/>
    <property type="project" value="TreeGrafter"/>
</dbReference>
<dbReference type="PANTHER" id="PTHR10996">
    <property type="entry name" value="2-HYDROXYACID DEHYDROGENASE-RELATED"/>
    <property type="match status" value="1"/>
</dbReference>
<dbReference type="InterPro" id="IPR006139">
    <property type="entry name" value="D-isomer_2_OHA_DH_cat_dom"/>
</dbReference>
<dbReference type="AlphaFoldDB" id="A0A3N6MVF4"/>
<dbReference type="GO" id="GO:0051287">
    <property type="term" value="F:NAD binding"/>
    <property type="evidence" value="ECO:0007669"/>
    <property type="project" value="InterPro"/>
</dbReference>
<dbReference type="Proteomes" id="UP000281431">
    <property type="component" value="Unassembled WGS sequence"/>
</dbReference>
<name>A0A3N6MVF4_NATCH</name>
<organism evidence="6 7">
    <name type="scientific">Natrarchaeobius chitinivorans</name>
    <dbReference type="NCBI Taxonomy" id="1679083"/>
    <lineage>
        <taxon>Archaea</taxon>
        <taxon>Methanobacteriati</taxon>
        <taxon>Methanobacteriota</taxon>
        <taxon>Stenosarchaea group</taxon>
        <taxon>Halobacteria</taxon>
        <taxon>Halobacteriales</taxon>
        <taxon>Natrialbaceae</taxon>
        <taxon>Natrarchaeobius</taxon>
    </lineage>
</organism>
<evidence type="ECO:0000259" key="4">
    <source>
        <dbReference type="Pfam" id="PF00389"/>
    </source>
</evidence>